<evidence type="ECO:0000259" key="1">
    <source>
        <dbReference type="Pfam" id="PF08387"/>
    </source>
</evidence>
<accession>A0ABM4UCR1</accession>
<sequence>MSSLGNVLFPLAVLTAAGGAAVQIAIKFLILHGKAFPLLEKHEEDFIQKIRYVPTKLDMFSNLRTLSFVPIIETLADELDIAPILVACPLLEKLRLQFLCEGINQKRGRNWPTEPLACLKEVDLDGFKASLNEIDFACYLARNAPVLERLTTRPTGRIYVEDFAVMTLPSVGYLRSLVTYLHGLVIMLHAISNKLEVNVLELP</sequence>
<organism evidence="2 3">
    <name type="scientific">Coffea arabica</name>
    <name type="common">Arabian coffee</name>
    <dbReference type="NCBI Taxonomy" id="13443"/>
    <lineage>
        <taxon>Eukaryota</taxon>
        <taxon>Viridiplantae</taxon>
        <taxon>Streptophyta</taxon>
        <taxon>Embryophyta</taxon>
        <taxon>Tracheophyta</taxon>
        <taxon>Spermatophyta</taxon>
        <taxon>Magnoliopsida</taxon>
        <taxon>eudicotyledons</taxon>
        <taxon>Gunneridae</taxon>
        <taxon>Pentapetalae</taxon>
        <taxon>asterids</taxon>
        <taxon>lamiids</taxon>
        <taxon>Gentianales</taxon>
        <taxon>Rubiaceae</taxon>
        <taxon>Ixoroideae</taxon>
        <taxon>Gardenieae complex</taxon>
        <taxon>Bertiereae - Coffeeae clade</taxon>
        <taxon>Coffeeae</taxon>
        <taxon>Coffea</taxon>
    </lineage>
</organism>
<dbReference type="GeneID" id="140006666"/>
<dbReference type="Proteomes" id="UP001652660">
    <property type="component" value="Chromosome 5e"/>
</dbReference>
<dbReference type="InterPro" id="IPR053772">
    <property type="entry name" value="At1g61320/At1g61330-like"/>
</dbReference>
<keyword evidence="2" id="KW-1185">Reference proteome</keyword>
<dbReference type="InterPro" id="IPR006566">
    <property type="entry name" value="FBD"/>
</dbReference>
<protein>
    <submittedName>
        <fullName evidence="3">Uncharacterized protein isoform X3</fullName>
    </submittedName>
</protein>
<dbReference type="PANTHER" id="PTHR34145">
    <property type="entry name" value="OS02G0105600 PROTEIN"/>
    <property type="match status" value="1"/>
</dbReference>
<reference evidence="3" key="1">
    <citation type="submission" date="2025-08" db="UniProtKB">
        <authorList>
            <consortium name="RefSeq"/>
        </authorList>
    </citation>
    <scope>IDENTIFICATION</scope>
    <source>
        <tissue evidence="3">Leaves</tissue>
    </source>
</reference>
<gene>
    <name evidence="3" type="primary">LOC140006666</name>
</gene>
<dbReference type="RefSeq" id="XP_071905074.1">
    <property type="nucleotide sequence ID" value="XM_072048973.1"/>
</dbReference>
<evidence type="ECO:0000313" key="3">
    <source>
        <dbReference type="RefSeq" id="XP_071905074.1"/>
    </source>
</evidence>
<dbReference type="Pfam" id="PF08387">
    <property type="entry name" value="FBD"/>
    <property type="match status" value="1"/>
</dbReference>
<feature type="domain" description="FBD" evidence="1">
    <location>
        <begin position="117"/>
        <end position="151"/>
    </location>
</feature>
<name>A0ABM4UCR1_COFAR</name>
<evidence type="ECO:0000313" key="2">
    <source>
        <dbReference type="Proteomes" id="UP001652660"/>
    </source>
</evidence>
<proteinExistence type="predicted"/>
<dbReference type="PANTHER" id="PTHR34145:SF28">
    <property type="entry name" value="F-BOX DOMAIN-CONTAINING PROTEIN"/>
    <property type="match status" value="1"/>
</dbReference>